<dbReference type="KEGG" id="hat:RC74_07455"/>
<proteinExistence type="predicted"/>
<dbReference type="RefSeq" id="WP_052275016.1">
    <property type="nucleotide sequence ID" value="NZ_CP014327.1"/>
</dbReference>
<sequence length="421" mass="46453">MRTLLAGFLALLFLAFQSAAFAQTPTITTEFSEEAVTVGQPFVLRVTVLVSTHMPKPPIFPSFETENMIVRLPERSTTPTSKVIDGTTWSGITRSYRMYPMVAGQTQIPAQSVTLFYVSPETNQEITFEGKTPELTIYATLPKGAEDLSPPLLAQGLSATQTLTPQEGPIAVGDSIERKIIVKIDGTSPLFIPPFLGSEEIEGVAIYPQDPKVTETSNRGVMSGTREERVVYIAQTAGTAVLPDLSLEWFNLKTNAVETVTLPGLSVAITQPNIVERSLDKNLIGTLVVTALLVFLIWLLWTRFARARFQRIRHRLRANYNNSPHAAFRQARDAAQVHDLSRLLSIVENLEQIDDLEAAIRNLTHARYGTTAAPKSEIDRHWAEIAHHLKKAQPRVSIGAVLGLKRQPHRAFGQDLGNQGS</sequence>
<feature type="chain" id="PRO_5007443211" description="Protein BatD" evidence="2">
    <location>
        <begin position="23"/>
        <end position="421"/>
    </location>
</feature>
<keyword evidence="1" id="KW-0812">Transmembrane</keyword>
<feature type="transmembrane region" description="Helical" evidence="1">
    <location>
        <begin position="283"/>
        <end position="301"/>
    </location>
</feature>
<dbReference type="OrthoDB" id="7699970at2"/>
<reference evidence="3 4" key="1">
    <citation type="submission" date="2016-02" db="EMBL/GenBank/DDBJ databases">
        <title>Complete genome sequence of Halocynthiibacter arcticus PAMC 20958t from arctic marine sediment.</title>
        <authorList>
            <person name="Lee Y.M."/>
            <person name="Baek K."/>
            <person name="Lee H.K."/>
            <person name="Shin S.C."/>
        </authorList>
    </citation>
    <scope>NUCLEOTIDE SEQUENCE [LARGE SCALE GENOMIC DNA]</scope>
    <source>
        <strain evidence="3">PAMC 20958</strain>
    </source>
</reference>
<dbReference type="InterPro" id="IPR025738">
    <property type="entry name" value="BatD"/>
</dbReference>
<keyword evidence="4" id="KW-1185">Reference proteome</keyword>
<dbReference type="PANTHER" id="PTHR40940">
    <property type="entry name" value="PROTEIN BATD-RELATED"/>
    <property type="match status" value="1"/>
</dbReference>
<evidence type="ECO:0000313" key="3">
    <source>
        <dbReference type="EMBL" id="AML51121.1"/>
    </source>
</evidence>
<dbReference type="PANTHER" id="PTHR40940:SF1">
    <property type="entry name" value="PROTEIN BATD"/>
    <property type="match status" value="1"/>
</dbReference>
<evidence type="ECO:0000256" key="2">
    <source>
        <dbReference type="SAM" id="SignalP"/>
    </source>
</evidence>
<dbReference type="AlphaFoldDB" id="A0A126UYI2"/>
<name>A0A126UYI2_9RHOB</name>
<dbReference type="STRING" id="1579316.RC74_07455"/>
<accession>A0A126UYI2</accession>
<evidence type="ECO:0000313" key="4">
    <source>
        <dbReference type="Proteomes" id="UP000070371"/>
    </source>
</evidence>
<keyword evidence="1" id="KW-1133">Transmembrane helix</keyword>
<dbReference type="EMBL" id="CP014327">
    <property type="protein sequence ID" value="AML51121.1"/>
    <property type="molecule type" value="Genomic_DNA"/>
</dbReference>
<feature type="signal peptide" evidence="2">
    <location>
        <begin position="1"/>
        <end position="22"/>
    </location>
</feature>
<evidence type="ECO:0000256" key="1">
    <source>
        <dbReference type="SAM" id="Phobius"/>
    </source>
</evidence>
<organism evidence="3 4">
    <name type="scientific">Falsihalocynthiibacter arcticus</name>
    <dbReference type="NCBI Taxonomy" id="1579316"/>
    <lineage>
        <taxon>Bacteria</taxon>
        <taxon>Pseudomonadati</taxon>
        <taxon>Pseudomonadota</taxon>
        <taxon>Alphaproteobacteria</taxon>
        <taxon>Rhodobacterales</taxon>
        <taxon>Roseobacteraceae</taxon>
        <taxon>Falsihalocynthiibacter</taxon>
    </lineage>
</organism>
<evidence type="ECO:0008006" key="5">
    <source>
        <dbReference type="Google" id="ProtNLM"/>
    </source>
</evidence>
<gene>
    <name evidence="3" type="ORF">RC74_07455</name>
</gene>
<keyword evidence="2" id="KW-0732">Signal</keyword>
<dbReference type="Proteomes" id="UP000070371">
    <property type="component" value="Chromosome"/>
</dbReference>
<protein>
    <recommendedName>
        <fullName evidence="5">Protein BatD</fullName>
    </recommendedName>
</protein>
<keyword evidence="1" id="KW-0472">Membrane</keyword>